<dbReference type="SUPFAM" id="SSF52540">
    <property type="entry name" value="P-loop containing nucleoside triphosphate hydrolases"/>
    <property type="match status" value="2"/>
</dbReference>
<dbReference type="SMART" id="SM00382">
    <property type="entry name" value="AAA"/>
    <property type="match status" value="2"/>
</dbReference>
<comment type="caution">
    <text evidence="17">The sequence shown here is derived from an EMBL/GenBank/DDBJ whole genome shotgun (WGS) entry which is preliminary data.</text>
</comment>
<dbReference type="Pfam" id="PF00664">
    <property type="entry name" value="ABC_membrane"/>
    <property type="match status" value="2"/>
</dbReference>
<keyword evidence="11" id="KW-0067">ATP-binding</keyword>
<evidence type="ECO:0000256" key="9">
    <source>
        <dbReference type="ARBA" id="ARBA00022741"/>
    </source>
</evidence>
<evidence type="ECO:0000256" key="14">
    <source>
        <dbReference type="SAM" id="Phobius"/>
    </source>
</evidence>
<dbReference type="Pfam" id="PF00728">
    <property type="entry name" value="Glyco_hydro_20"/>
    <property type="match status" value="1"/>
</dbReference>
<keyword evidence="18" id="KW-1185">Reference proteome</keyword>
<keyword evidence="12 14" id="KW-1133">Transmembrane helix</keyword>
<dbReference type="SUPFAM" id="SSF51445">
    <property type="entry name" value="(Trans)glycosidases"/>
    <property type="match status" value="1"/>
</dbReference>
<dbReference type="PANTHER" id="PTHR24223:SF456">
    <property type="entry name" value="MULTIDRUG RESISTANCE-ASSOCIATED PROTEIN LETHAL(2)03659"/>
    <property type="match status" value="1"/>
</dbReference>
<dbReference type="InterPro" id="IPR017853">
    <property type="entry name" value="GH"/>
</dbReference>
<feature type="transmembrane region" description="Helical" evidence="14">
    <location>
        <begin position="50"/>
        <end position="71"/>
    </location>
</feature>
<dbReference type="EC" id="3.2.1.52" evidence="5"/>
<dbReference type="PROSITE" id="PS50929">
    <property type="entry name" value="ABC_TM1F"/>
    <property type="match status" value="2"/>
</dbReference>
<gene>
    <name evidence="17" type="ORF">V9T40_013823</name>
</gene>
<feature type="transmembrane region" description="Helical" evidence="14">
    <location>
        <begin position="593"/>
        <end position="615"/>
    </location>
</feature>
<keyword evidence="7" id="KW-0808">Transferase</keyword>
<dbReference type="InterPro" id="IPR003439">
    <property type="entry name" value="ABC_transporter-like_ATP-bd"/>
</dbReference>
<proteinExistence type="inferred from homology"/>
<feature type="domain" description="ABC transmembrane type-1" evidence="16">
    <location>
        <begin position="29"/>
        <end position="205"/>
    </location>
</feature>
<keyword evidence="10" id="KW-0378">Hydrolase</keyword>
<evidence type="ECO:0000256" key="13">
    <source>
        <dbReference type="ARBA" id="ARBA00023136"/>
    </source>
</evidence>
<dbReference type="GO" id="GO:0016020">
    <property type="term" value="C:membrane"/>
    <property type="evidence" value="ECO:0007669"/>
    <property type="project" value="UniProtKB-SubCell"/>
</dbReference>
<evidence type="ECO:0000259" key="16">
    <source>
        <dbReference type="PROSITE" id="PS50929"/>
    </source>
</evidence>
<dbReference type="CDD" id="cd06565">
    <property type="entry name" value="GH20_GcnA-like"/>
    <property type="match status" value="1"/>
</dbReference>
<keyword evidence="13 14" id="KW-0472">Membrane</keyword>
<evidence type="ECO:0000256" key="4">
    <source>
        <dbReference type="ARBA" id="ARBA00009726"/>
    </source>
</evidence>
<comment type="catalytic activity">
    <reaction evidence="1">
        <text>Hydrolysis of terminal non-reducing N-acetyl-D-hexosamine residues in N-acetyl-beta-D-hexosaminides.</text>
        <dbReference type="EC" id="3.2.1.52"/>
    </reaction>
</comment>
<dbReference type="Gene3D" id="1.20.1560.10">
    <property type="entry name" value="ABC transporter type 1, transmembrane domain"/>
    <property type="match status" value="2"/>
</dbReference>
<comment type="subcellular location">
    <subcellularLocation>
        <location evidence="2">Membrane</location>
        <topology evidence="2">Multi-pass membrane protein</topology>
    </subcellularLocation>
</comment>
<feature type="transmembrane region" description="Helical" evidence="14">
    <location>
        <begin position="161"/>
        <end position="182"/>
    </location>
</feature>
<evidence type="ECO:0000256" key="5">
    <source>
        <dbReference type="ARBA" id="ARBA00012663"/>
    </source>
</evidence>
<dbReference type="Gene3D" id="3.40.50.2000">
    <property type="entry name" value="Glycogen Phosphorylase B"/>
    <property type="match status" value="2"/>
</dbReference>
<evidence type="ECO:0000313" key="18">
    <source>
        <dbReference type="Proteomes" id="UP001367676"/>
    </source>
</evidence>
<comment type="similarity">
    <text evidence="3">Belongs to the glycosyl hydrolase 20 family.</text>
</comment>
<dbReference type="Proteomes" id="UP001367676">
    <property type="component" value="Unassembled WGS sequence"/>
</dbReference>
<dbReference type="InterPro" id="IPR027417">
    <property type="entry name" value="P-loop_NTPase"/>
</dbReference>
<evidence type="ECO:0000256" key="2">
    <source>
        <dbReference type="ARBA" id="ARBA00004141"/>
    </source>
</evidence>
<dbReference type="InterPro" id="IPR011527">
    <property type="entry name" value="ABC1_TM_dom"/>
</dbReference>
<evidence type="ECO:0000313" key="17">
    <source>
        <dbReference type="EMBL" id="KAK7582378.1"/>
    </source>
</evidence>
<dbReference type="InterPro" id="IPR017871">
    <property type="entry name" value="ABC_transporter-like_CS"/>
</dbReference>
<keyword evidence="9" id="KW-0547">Nucleotide-binding</keyword>
<evidence type="ECO:0000256" key="8">
    <source>
        <dbReference type="ARBA" id="ARBA00022692"/>
    </source>
</evidence>
<reference evidence="17 18" key="1">
    <citation type="submission" date="2024-03" db="EMBL/GenBank/DDBJ databases">
        <title>Adaptation during the transition from Ophiocordyceps entomopathogen to insect associate is accompanied by gene loss and intensified selection.</title>
        <authorList>
            <person name="Ward C.M."/>
            <person name="Onetto C.A."/>
            <person name="Borneman A.R."/>
        </authorList>
    </citation>
    <scope>NUCLEOTIDE SEQUENCE [LARGE SCALE GENOMIC DNA]</scope>
    <source>
        <strain evidence="17">AWRI1</strain>
        <tissue evidence="17">Single Adult Female</tissue>
    </source>
</reference>
<dbReference type="Gene3D" id="3.40.50.300">
    <property type="entry name" value="P-loop containing nucleotide triphosphate hydrolases"/>
    <property type="match status" value="2"/>
</dbReference>
<feature type="domain" description="ABC transporter" evidence="15">
    <location>
        <begin position="684"/>
        <end position="917"/>
    </location>
</feature>
<evidence type="ECO:0000256" key="12">
    <source>
        <dbReference type="ARBA" id="ARBA00022989"/>
    </source>
</evidence>
<dbReference type="FunFam" id="3.40.50.300:FF:000163">
    <property type="entry name" value="Multidrug resistance-associated protein member 4"/>
    <property type="match status" value="1"/>
</dbReference>
<dbReference type="Pfam" id="PF00005">
    <property type="entry name" value="ABC_tran"/>
    <property type="match status" value="2"/>
</dbReference>
<dbReference type="FunFam" id="3.40.50.300:FF:001726">
    <property type="entry name" value="Multidrug resistance-associated protein 4"/>
    <property type="match status" value="1"/>
</dbReference>
<dbReference type="GO" id="GO:0008194">
    <property type="term" value="F:UDP-glycosyltransferase activity"/>
    <property type="evidence" value="ECO:0007669"/>
    <property type="project" value="InterPro"/>
</dbReference>
<dbReference type="InterPro" id="IPR036640">
    <property type="entry name" value="ABC1_TM_sf"/>
</dbReference>
<dbReference type="InterPro" id="IPR002213">
    <property type="entry name" value="UDP_glucos_trans"/>
</dbReference>
<dbReference type="EMBL" id="JBBCAQ010000033">
    <property type="protein sequence ID" value="KAK7582378.1"/>
    <property type="molecule type" value="Genomic_DNA"/>
</dbReference>
<dbReference type="CDD" id="cd03250">
    <property type="entry name" value="ABCC_MRP_domain1"/>
    <property type="match status" value="1"/>
</dbReference>
<evidence type="ECO:0000259" key="15">
    <source>
        <dbReference type="PROSITE" id="PS50893"/>
    </source>
</evidence>
<feature type="transmembrane region" description="Helical" evidence="14">
    <location>
        <begin position="508"/>
        <end position="527"/>
    </location>
</feature>
<dbReference type="CDD" id="cd18579">
    <property type="entry name" value="ABC_6TM_ABCC_D1"/>
    <property type="match status" value="1"/>
</dbReference>
<evidence type="ECO:0000256" key="1">
    <source>
        <dbReference type="ARBA" id="ARBA00001231"/>
    </source>
</evidence>
<name>A0AAN9TE08_9HEMI</name>
<feature type="transmembrane region" description="Helical" evidence="14">
    <location>
        <begin position="77"/>
        <end position="97"/>
    </location>
</feature>
<dbReference type="PROSITE" id="PS00211">
    <property type="entry name" value="ABC_TRANSPORTER_1"/>
    <property type="match status" value="2"/>
</dbReference>
<dbReference type="GO" id="GO:0005975">
    <property type="term" value="P:carbohydrate metabolic process"/>
    <property type="evidence" value="ECO:0007669"/>
    <property type="project" value="InterPro"/>
</dbReference>
<keyword evidence="8 14" id="KW-0812">Transmembrane</keyword>
<dbReference type="SUPFAM" id="SSF90123">
    <property type="entry name" value="ABC transporter transmembrane region"/>
    <property type="match status" value="2"/>
</dbReference>
<evidence type="ECO:0000256" key="6">
    <source>
        <dbReference type="ARBA" id="ARBA00022448"/>
    </source>
</evidence>
<comment type="similarity">
    <text evidence="4">Belongs to the ABC transporter superfamily. ABCC family. Conjugate transporter (TC 3.A.1.208) subfamily.</text>
</comment>
<evidence type="ECO:0000256" key="7">
    <source>
        <dbReference type="ARBA" id="ARBA00022679"/>
    </source>
</evidence>
<dbReference type="GO" id="GO:0016887">
    <property type="term" value="F:ATP hydrolysis activity"/>
    <property type="evidence" value="ECO:0007669"/>
    <property type="project" value="InterPro"/>
</dbReference>
<keyword evidence="6" id="KW-0813">Transport</keyword>
<organism evidence="17 18">
    <name type="scientific">Parthenolecanium corni</name>
    <dbReference type="NCBI Taxonomy" id="536013"/>
    <lineage>
        <taxon>Eukaryota</taxon>
        <taxon>Metazoa</taxon>
        <taxon>Ecdysozoa</taxon>
        <taxon>Arthropoda</taxon>
        <taxon>Hexapoda</taxon>
        <taxon>Insecta</taxon>
        <taxon>Pterygota</taxon>
        <taxon>Neoptera</taxon>
        <taxon>Paraneoptera</taxon>
        <taxon>Hemiptera</taxon>
        <taxon>Sternorrhyncha</taxon>
        <taxon>Coccoidea</taxon>
        <taxon>Coccidae</taxon>
        <taxon>Parthenolecanium</taxon>
    </lineage>
</organism>
<dbReference type="InterPro" id="IPR015883">
    <property type="entry name" value="Glyco_hydro_20_cat"/>
</dbReference>
<accession>A0AAN9TE08</accession>
<dbReference type="SUPFAM" id="SSF53756">
    <property type="entry name" value="UDP-Glycosyltransferase/glycogen phosphorylase"/>
    <property type="match status" value="2"/>
</dbReference>
<feature type="transmembrane region" description="Helical" evidence="14">
    <location>
        <begin position="194"/>
        <end position="213"/>
    </location>
</feature>
<feature type="domain" description="ABC transporter" evidence="15">
    <location>
        <begin position="253"/>
        <end position="476"/>
    </location>
</feature>
<dbReference type="InterPro" id="IPR003593">
    <property type="entry name" value="AAA+_ATPase"/>
</dbReference>
<evidence type="ECO:0000256" key="3">
    <source>
        <dbReference type="ARBA" id="ARBA00006285"/>
    </source>
</evidence>
<dbReference type="InterPro" id="IPR050173">
    <property type="entry name" value="ABC_transporter_C-like"/>
</dbReference>
<dbReference type="PANTHER" id="PTHR24223">
    <property type="entry name" value="ATP-BINDING CASSETTE SUB-FAMILY C"/>
    <property type="match status" value="1"/>
</dbReference>
<dbReference type="GO" id="GO:0004563">
    <property type="term" value="F:beta-N-acetylhexosaminidase activity"/>
    <property type="evidence" value="ECO:0007669"/>
    <property type="project" value="UniProtKB-EC"/>
</dbReference>
<dbReference type="GO" id="GO:0140359">
    <property type="term" value="F:ABC-type transporter activity"/>
    <property type="evidence" value="ECO:0007669"/>
    <property type="project" value="InterPro"/>
</dbReference>
<dbReference type="Pfam" id="PF00201">
    <property type="entry name" value="UDPGT"/>
    <property type="match status" value="2"/>
</dbReference>
<dbReference type="InterPro" id="IPR044746">
    <property type="entry name" value="ABCC_6TM_D1"/>
</dbReference>
<protein>
    <recommendedName>
        <fullName evidence="5">beta-N-acetylhexosaminidase</fullName>
        <ecNumber evidence="5">3.2.1.52</ecNumber>
    </recommendedName>
</protein>
<evidence type="ECO:0000256" key="11">
    <source>
        <dbReference type="ARBA" id="ARBA00022840"/>
    </source>
</evidence>
<dbReference type="Gene3D" id="3.20.20.80">
    <property type="entry name" value="Glycosidases"/>
    <property type="match status" value="1"/>
</dbReference>
<feature type="domain" description="ABC transmembrane type-1" evidence="16">
    <location>
        <begin position="491"/>
        <end position="652"/>
    </location>
</feature>
<feature type="transmembrane region" description="Helical" evidence="14">
    <location>
        <begin position="953"/>
        <end position="972"/>
    </location>
</feature>
<dbReference type="GO" id="GO:0005524">
    <property type="term" value="F:ATP binding"/>
    <property type="evidence" value="ECO:0007669"/>
    <property type="project" value="UniProtKB-KW"/>
</dbReference>
<dbReference type="CDD" id="cd03244">
    <property type="entry name" value="ABCC_MRP_domain2"/>
    <property type="match status" value="1"/>
</dbReference>
<dbReference type="PROSITE" id="PS50893">
    <property type="entry name" value="ABC_TRANSPORTER_2"/>
    <property type="match status" value="2"/>
</dbReference>
<sequence>MKLKTYHHLYKPIFRKAWEINWKSNNAGENTSAGMIVNLLSNDMRQFDDVIMFINYSWSGITSTLIILVLLSHFIGAYSAIAGLLAILVAMPAQILISKSLARNRIRTAYASDKRIQIMDEIICGIHIIKMYAWEKPYEHVIQKLRNVELKLVRKNLLLRAFQLACSITLSKFSMYVFVVVYACLGGDVLPEKVFVLVGYCSIIAKCVCGMAFRSFGEMSQCHVSVQRIQGFLELKEFKQMKSEVSSSDENAIRFSNVKANWTVDSSRDTIKDLTLAVKRGKLTTIIGQVGSGKTSLLNVVLGELPISSGKVNINGTVSYYGQSPWIFAGTIRQNILFSQDFEQTRYNQVMEACALNTDLKSLPYGDQTLVGERGVTLSGGQKARIALARTIYQHADIYLLDDPLSAVDANVAKQIFEKCILDFLKDKTRVLITHQLQFLKDSDKVVLLNEGYIDIEGKFEDIMTSKANYLNNLKKMHGEETEIEEIDSLSTFQVVAAFIISSSVNPVYLIPAVIALISLILLRQFYLGTSVTLKRLENITKSPVFVHVHATMQGLPTIRSSGAKDKLIEQFDQYQDTHTSAWYLYNLTSFGYTYGLEVICLIYMIAIVIGCFFLDLPGSKVGLALAQVTILLAFAQWSMKQSAEVSNQLTSVDRLLKYSTLPEEQQPDKDNLTEKEWPSEGKIIFNNVSLRYNVGSAASIYDVSFAIQPMEKVGIVGRTGAGKSSLLAALFRLGHIQGSIIIDDVETSSLRLETLRSNISVIPQDPVLFSGTIRKNLDPFDEFDDVDLWSALDQAELKDTISKEEAGLDTSVSEGGRNFSVGQRQLICLARAILRNNKILVLDEATANVDQQTDSIIQRTIRDKFKSCTVLTIAHRLNTIVDSDKILVMDGGTAVEFDHPYKLLMNQKSYFYELVSKTGSFVAAALTGIARERNKNYLLDAMNSFIMRRSKTVFLVGILALFIIWNIMYSADIKEMNGITLNEEIIMTKEQGRGDNFAPLRVVHLDLKGAPPKMSYLKELLPIIAASGGTALLVEYEDMFPYEGILKNISSKTAYSKEQIKEFLSLCQYYGFEVIPLVQTFGHLEFVLKLAEFQHLREDSNSVQEICPSNARSLAIIQEMLMQILKLHQNAKRVHIGCDEVYSLNVCPRCLKRHVDTREIFLHHVKTVSKMIRTQYPKIIPLIWDDMLRTWPASSIATSELSDYIEPVIWVYGDNITRLVPLSYWYWYFQHFRNIWIAGAFKGASDEMALIPNTSLHFQNQQAWLRFIIKYPRPNTNVIGYILTGWSRFDHFASLCELLPVATPSLVINLLLVTSVSSEHWDIRSLYNDILRCRSTNTLKDIIDLKNVEICSFPGQELIPMMRNLLALLVPVNSYKILGLFPVPYKSHYVIPREILYGLAEKGHWVTVYSPYPQTKPVQNFHDFDISKCSFVDNPFQMGIDEVEKYLGNRFLEVYIMAVMSHVSSQSIIECEPLRRLLYSNETFDLLITETFTYDVMLLFANKFKVPFISFSPNNLLPWHIERLSNPSNPSYAPSLLSGYISPMDFWQRFYNFMIHIIGYSLHYLVSLRTNDETNKVLLGPEIRSLYDIVKETPIFFTNTHCSLNPAAPNIPATVGISGAQIKPAKKIPQSYKILGVFPFPSRSHYALMDVIMVKLAEKGHNVSVYSPYPQKKPVANLREFSLANCSLSIGSDTMTIDVWNSLMSSPLITVIYMATMTKVSVEDITKCEPMQQLLESNETFDLFITESFMYDVNLLFAHKFKVPFIAYVPNNLLPWHADRMGNPSNPSYVPALVSEYLSPMDFWQRLHNFAIHATSVVLHNLITLRQNDKTMKAILGPNTPSLYDTVRQTSLFFTNTHSSLNPVAPLVPGIVEIAGAHIKPAKPLPLVSIL</sequence>
<evidence type="ECO:0000256" key="10">
    <source>
        <dbReference type="ARBA" id="ARBA00022801"/>
    </source>
</evidence>